<keyword evidence="1" id="KW-1133">Transmembrane helix</keyword>
<gene>
    <name evidence="2" type="ORF">KHA93_18895</name>
</gene>
<dbReference type="EMBL" id="JAGYPJ010000001">
    <property type="protein sequence ID" value="MBS4201674.1"/>
    <property type="molecule type" value="Genomic_DNA"/>
</dbReference>
<keyword evidence="1" id="KW-0472">Membrane</keyword>
<organism evidence="2 3">
    <name type="scientific">Lederbergia citrisecunda</name>
    <dbReference type="NCBI Taxonomy" id="2833583"/>
    <lineage>
        <taxon>Bacteria</taxon>
        <taxon>Bacillati</taxon>
        <taxon>Bacillota</taxon>
        <taxon>Bacilli</taxon>
        <taxon>Bacillales</taxon>
        <taxon>Bacillaceae</taxon>
        <taxon>Lederbergia</taxon>
    </lineage>
</organism>
<dbReference type="Proteomes" id="UP000682713">
    <property type="component" value="Unassembled WGS sequence"/>
</dbReference>
<evidence type="ECO:0000256" key="1">
    <source>
        <dbReference type="SAM" id="Phobius"/>
    </source>
</evidence>
<dbReference type="RefSeq" id="WP_213112122.1">
    <property type="nucleotide sequence ID" value="NZ_JAGYPJ010000001.1"/>
</dbReference>
<dbReference type="NCBIfam" id="TIGR04104">
    <property type="entry name" value="cxxc_20_cxxc"/>
    <property type="match status" value="1"/>
</dbReference>
<protein>
    <recommendedName>
        <fullName evidence="4">CXXC-20-CXXC protein</fullName>
    </recommendedName>
</protein>
<reference evidence="2 3" key="1">
    <citation type="submission" date="2021-05" db="EMBL/GenBank/DDBJ databases">
        <title>Novel Bacillus species.</title>
        <authorList>
            <person name="Liu G."/>
        </authorList>
    </citation>
    <scope>NUCLEOTIDE SEQUENCE [LARGE SCALE GENOMIC DNA]</scope>
    <source>
        <strain evidence="2 3">FJAT-49732</strain>
    </source>
</reference>
<evidence type="ECO:0000313" key="3">
    <source>
        <dbReference type="Proteomes" id="UP000682713"/>
    </source>
</evidence>
<evidence type="ECO:0008006" key="4">
    <source>
        <dbReference type="Google" id="ProtNLM"/>
    </source>
</evidence>
<dbReference type="AlphaFoldDB" id="A0A942TTW4"/>
<comment type="caution">
    <text evidence="2">The sequence shown here is derived from an EMBL/GenBank/DDBJ whole genome shotgun (WGS) entry which is preliminary data.</text>
</comment>
<proteinExistence type="predicted"/>
<sequence>MNIQKCVTCGVQFTWKEVQKSNRYKPLVCRKCGTKHKVTKMTRFLVGLLILIVAFIFYLTNFYYYLSTTIFIIAAYLSFPYFAKYEAVQNHK</sequence>
<evidence type="ECO:0000313" key="2">
    <source>
        <dbReference type="EMBL" id="MBS4201674.1"/>
    </source>
</evidence>
<name>A0A942TTW4_9BACI</name>
<keyword evidence="1" id="KW-0812">Transmembrane</keyword>
<feature type="transmembrane region" description="Helical" evidence="1">
    <location>
        <begin position="64"/>
        <end position="83"/>
    </location>
</feature>
<keyword evidence="3" id="KW-1185">Reference proteome</keyword>
<feature type="transmembrane region" description="Helical" evidence="1">
    <location>
        <begin position="41"/>
        <end position="58"/>
    </location>
</feature>
<dbReference type="InterPro" id="IPR026369">
    <property type="entry name" value="CxxC_20_CxxC"/>
</dbReference>
<accession>A0A942TTW4</accession>